<dbReference type="SUPFAM" id="SSF52151">
    <property type="entry name" value="FabD/lysophospholipase-like"/>
    <property type="match status" value="1"/>
</dbReference>
<dbReference type="InterPro" id="IPR016036">
    <property type="entry name" value="Malonyl_transacylase_ACP-bd"/>
</dbReference>
<gene>
    <name evidence="7" type="primary">fabD</name>
    <name evidence="7" type="ORF">HUT08_03420</name>
</gene>
<dbReference type="InterPro" id="IPR014179">
    <property type="entry name" value="PfaD-like_TIM-barrel"/>
</dbReference>
<evidence type="ECO:0000313" key="7">
    <source>
        <dbReference type="EMBL" id="QKW48754.1"/>
    </source>
</evidence>
<dbReference type="Pfam" id="PF00698">
    <property type="entry name" value="Acyl_transf_1"/>
    <property type="match status" value="1"/>
</dbReference>
<dbReference type="AlphaFoldDB" id="A0A7H8N2M0"/>
<evidence type="ECO:0000256" key="2">
    <source>
        <dbReference type="ARBA" id="ARBA00022679"/>
    </source>
</evidence>
<dbReference type="Gene3D" id="3.40.366.10">
    <property type="entry name" value="Malonyl-Coenzyme A Acyl Carrier Protein, domain 2"/>
    <property type="match status" value="1"/>
</dbReference>
<dbReference type="EMBL" id="CP054929">
    <property type="protein sequence ID" value="QKW48754.1"/>
    <property type="molecule type" value="Genomic_DNA"/>
</dbReference>
<dbReference type="PANTHER" id="PTHR42681:SF1">
    <property type="entry name" value="MALONYL-COA-ACYL CARRIER PROTEIN TRANSACYLASE, MITOCHONDRIAL"/>
    <property type="match status" value="1"/>
</dbReference>
<dbReference type="EC" id="2.3.1.39" evidence="1"/>
<organism evidence="7 8">
    <name type="scientific">Streptomyces buecherae</name>
    <dbReference type="NCBI Taxonomy" id="2763006"/>
    <lineage>
        <taxon>Bacteria</taxon>
        <taxon>Bacillati</taxon>
        <taxon>Actinomycetota</taxon>
        <taxon>Actinomycetes</taxon>
        <taxon>Kitasatosporales</taxon>
        <taxon>Streptomycetaceae</taxon>
        <taxon>Streptomyces</taxon>
    </lineage>
</organism>
<dbReference type="Gene3D" id="3.20.20.70">
    <property type="entry name" value="Aldolase class I"/>
    <property type="match status" value="1"/>
</dbReference>
<dbReference type="InterPro" id="IPR013785">
    <property type="entry name" value="Aldolase_TIM"/>
</dbReference>
<feature type="region of interest" description="Disordered" evidence="5">
    <location>
        <begin position="309"/>
        <end position="328"/>
    </location>
</feature>
<dbReference type="InterPro" id="IPR016035">
    <property type="entry name" value="Acyl_Trfase/lysoPLipase"/>
</dbReference>
<keyword evidence="2 7" id="KW-0808">Transferase</keyword>
<reference evidence="7 8" key="1">
    <citation type="submission" date="2020-06" db="EMBL/GenBank/DDBJ databases">
        <title>Genome mining for natural products.</title>
        <authorList>
            <person name="Zhang B."/>
            <person name="Shi J."/>
            <person name="Ge H."/>
        </authorList>
    </citation>
    <scope>NUCLEOTIDE SEQUENCE [LARGE SCALE GENOMIC DNA]</scope>
    <source>
        <strain evidence="7 8">NA00687</strain>
    </source>
</reference>
<dbReference type="PANTHER" id="PTHR42681">
    <property type="entry name" value="MALONYL-COA-ACYL CARRIER PROTEIN TRANSACYLASE, MITOCHONDRIAL"/>
    <property type="match status" value="1"/>
</dbReference>
<dbReference type="NCBIfam" id="TIGR02814">
    <property type="entry name" value="pfaD_fam"/>
    <property type="match status" value="1"/>
</dbReference>
<evidence type="ECO:0000256" key="3">
    <source>
        <dbReference type="ARBA" id="ARBA00023315"/>
    </source>
</evidence>
<comment type="catalytic activity">
    <reaction evidence="4">
        <text>holo-[ACP] + malonyl-CoA = malonyl-[ACP] + CoA</text>
        <dbReference type="Rhea" id="RHEA:41792"/>
        <dbReference type="Rhea" id="RHEA-COMP:9623"/>
        <dbReference type="Rhea" id="RHEA-COMP:9685"/>
        <dbReference type="ChEBI" id="CHEBI:57287"/>
        <dbReference type="ChEBI" id="CHEBI:57384"/>
        <dbReference type="ChEBI" id="CHEBI:64479"/>
        <dbReference type="ChEBI" id="CHEBI:78449"/>
        <dbReference type="EC" id="2.3.1.39"/>
    </reaction>
</comment>
<dbReference type="InterPro" id="IPR014043">
    <property type="entry name" value="Acyl_transferase_dom"/>
</dbReference>
<dbReference type="Pfam" id="PF03060">
    <property type="entry name" value="NMO"/>
    <property type="match status" value="1"/>
</dbReference>
<proteinExistence type="predicted"/>
<evidence type="ECO:0000256" key="5">
    <source>
        <dbReference type="SAM" id="MobiDB-lite"/>
    </source>
</evidence>
<dbReference type="GO" id="GO:0006633">
    <property type="term" value="P:fatty acid biosynthetic process"/>
    <property type="evidence" value="ECO:0007669"/>
    <property type="project" value="TreeGrafter"/>
</dbReference>
<dbReference type="GO" id="GO:0005829">
    <property type="term" value="C:cytosol"/>
    <property type="evidence" value="ECO:0007669"/>
    <property type="project" value="TreeGrafter"/>
</dbReference>
<evidence type="ECO:0000256" key="4">
    <source>
        <dbReference type="ARBA" id="ARBA00048462"/>
    </source>
</evidence>
<dbReference type="CDD" id="cd04742">
    <property type="entry name" value="NPD_FabD"/>
    <property type="match status" value="1"/>
</dbReference>
<dbReference type="InterPro" id="IPR050858">
    <property type="entry name" value="Mal-CoA-ACP_Trans/PKS_FabD"/>
</dbReference>
<dbReference type="Proteomes" id="UP000509303">
    <property type="component" value="Chromosome"/>
</dbReference>
<dbReference type="SUPFAM" id="SSF55048">
    <property type="entry name" value="Probable ACP-binding domain of malonyl-CoA ACP transacylase"/>
    <property type="match status" value="1"/>
</dbReference>
<evidence type="ECO:0000259" key="6">
    <source>
        <dbReference type="SMART" id="SM00827"/>
    </source>
</evidence>
<accession>A0A7H8N2M0</accession>
<keyword evidence="3 7" id="KW-0012">Acyltransferase</keyword>
<feature type="domain" description="Malonyl-CoA:ACP transacylase (MAT)" evidence="6">
    <location>
        <begin position="5"/>
        <end position="308"/>
    </location>
</feature>
<evidence type="ECO:0000256" key="1">
    <source>
        <dbReference type="ARBA" id="ARBA00013258"/>
    </source>
</evidence>
<keyword evidence="8" id="KW-1185">Reference proteome</keyword>
<dbReference type="InterPro" id="IPR001227">
    <property type="entry name" value="Ac_transferase_dom_sf"/>
</dbReference>
<dbReference type="SUPFAM" id="SSF51412">
    <property type="entry name" value="Inosine monophosphate dehydrogenase (IMPDH)"/>
    <property type="match status" value="1"/>
</dbReference>
<evidence type="ECO:0000313" key="8">
    <source>
        <dbReference type="Proteomes" id="UP000509303"/>
    </source>
</evidence>
<dbReference type="RefSeq" id="WP_176160486.1">
    <property type="nucleotide sequence ID" value="NZ_CP054929.1"/>
</dbReference>
<dbReference type="SMART" id="SM00827">
    <property type="entry name" value="PKS_AT"/>
    <property type="match status" value="1"/>
</dbReference>
<name>A0A7H8N2M0_9ACTN</name>
<dbReference type="NCBIfam" id="TIGR00128">
    <property type="entry name" value="fabD"/>
    <property type="match status" value="1"/>
</dbReference>
<protein>
    <recommendedName>
        <fullName evidence="1">[acyl-carrier-protein] S-malonyltransferase</fullName>
        <ecNumber evidence="1">2.3.1.39</ecNumber>
    </recommendedName>
</protein>
<dbReference type="Pfam" id="PF21607">
    <property type="entry name" value="FabD_helical_ins"/>
    <property type="match status" value="1"/>
</dbReference>
<dbReference type="InterPro" id="IPR049489">
    <property type="entry name" value="FabD-like_helical_ins"/>
</dbReference>
<dbReference type="InterPro" id="IPR004410">
    <property type="entry name" value="Malonyl_CoA-ACP_transAc_FabD"/>
</dbReference>
<sequence>MVAYLFPGQGSQKIGMGAELFDDFKELTDIADDILGYSIRALCLEGPDERLNNTRFTQPALYVVNALSYLRLLAEGRARPDYVAGHSLGEYNALLAAESFDFATGLKMVKKRGELMGQAYGGGMAAVGGLEEKEVHDVLREHGFDSISVANLNSPSQIVVSGPREDVERAKDAFQAANVRMYTVLQVSGAFHSPYMEPAQREFAAFTDGLAIKAPTIPVIANVTARPYRAERVADTLITQISSTVRWSETIRYLMGKGEEEFLQVGPGHVLTSLTRSIRRNAEPLIVTEEQEEREARQWVAATAIPARTPASAPAGSTAPTPAPTQTRARIPAPAAERIPVPAPTAERIPAPAPQPAAARTILATDLGSASFKREYGLRYACLTGGMYRGIASPELVVAVGKAGMLGFLGTAGQRPERVDDDIRFLKRHLSGGEAYGLNLVHDPGHPEREDALVDLYLRHEIRTVEASAFIAMTPALIRYRLTGLRRDAAGHVVPRGRVIAKVSRPEVARAFLSPAPARIVEQLLAQGRVTANEAELAREVPVADDLCLEADSGGHTDQGVALALMPAMRRLRDDITAQRGYRQRVRLGAAGGIGTPDAAAACFLMGADFLTTGSINQCTVEAGTSEQVKDLLQDINIQDTGYAPAGDMFEYGARVQVLKRGVLFPARANKLYELYKRHDALEQLDASTAEQLQSRYFKKSFAEVYAEVRAHHPQREIDKAEKDPKHKMALVFKWYFAHATRQALSGSDEGRVDFQVQCGPALGAFNQWVKGTALEDWRRRHVADINQRILDEAAALMGRRLAAVGTE</sequence>
<dbReference type="Gene3D" id="3.30.70.250">
    <property type="entry name" value="Malonyl-CoA ACP transacylase, ACP-binding"/>
    <property type="match status" value="1"/>
</dbReference>
<dbReference type="GO" id="GO:0004314">
    <property type="term" value="F:[acyl-carrier-protein] S-malonyltransferase activity"/>
    <property type="evidence" value="ECO:0007669"/>
    <property type="project" value="UniProtKB-EC"/>
</dbReference>